<comment type="caution">
    <text evidence="7">The sequence shown here is derived from an EMBL/GenBank/DDBJ whole genome shotgun (WGS) entry which is preliminary data.</text>
</comment>
<feature type="domain" description="CBS" evidence="6">
    <location>
        <begin position="160"/>
        <end position="220"/>
    </location>
</feature>
<keyword evidence="4" id="KW-0804">Transcription</keyword>
<accession>A0A5R8LWW1</accession>
<dbReference type="Gene3D" id="1.10.10.10">
    <property type="entry name" value="Winged helix-like DNA-binding domain superfamily/Winged helix DNA-binding domain"/>
    <property type="match status" value="1"/>
</dbReference>
<evidence type="ECO:0000256" key="2">
    <source>
        <dbReference type="ARBA" id="ARBA00023122"/>
    </source>
</evidence>
<proteinExistence type="predicted"/>
<dbReference type="InterPro" id="IPR046342">
    <property type="entry name" value="CBS_dom_sf"/>
</dbReference>
<dbReference type="Pfam" id="PF00571">
    <property type="entry name" value="CBS"/>
    <property type="match status" value="2"/>
</dbReference>
<keyword evidence="2 5" id="KW-0129">CBS domain</keyword>
<keyword evidence="1" id="KW-0805">Transcription regulation</keyword>
<feature type="domain" description="CBS" evidence="6">
    <location>
        <begin position="93"/>
        <end position="152"/>
    </location>
</feature>
<dbReference type="GO" id="GO:0003677">
    <property type="term" value="F:DNA binding"/>
    <property type="evidence" value="ECO:0007669"/>
    <property type="project" value="UniProtKB-KW"/>
</dbReference>
<evidence type="ECO:0000256" key="3">
    <source>
        <dbReference type="ARBA" id="ARBA00023125"/>
    </source>
</evidence>
<reference evidence="7 8" key="1">
    <citation type="submission" date="2019-05" db="EMBL/GenBank/DDBJ databases">
        <title>Genome-based reclassification of Lactobacillus casei as Lactobacillus casei subsp. casei. subsp.nov., description of Lactobacillus casei subsp. zeae subsp. nov., and emended description of Lactobacillus casei.</title>
        <authorList>
            <person name="Huang C.-H."/>
        </authorList>
    </citation>
    <scope>NUCLEOTIDE SEQUENCE [LARGE SCALE GENOMIC DNA]</scope>
    <source>
        <strain evidence="7 8">CRBIP24.44</strain>
    </source>
</reference>
<dbReference type="InterPro" id="IPR051257">
    <property type="entry name" value="Diverse_CBS-Domain"/>
</dbReference>
<dbReference type="InterPro" id="IPR018356">
    <property type="entry name" value="Tscrpt_reg_HTH_DeoR_CS"/>
</dbReference>
<evidence type="ECO:0000313" key="8">
    <source>
        <dbReference type="Proteomes" id="UP000309885"/>
    </source>
</evidence>
<dbReference type="AlphaFoldDB" id="A0A5R8LWW1"/>
<keyword evidence="3" id="KW-0238">DNA-binding</keyword>
<dbReference type="Pfam" id="PF08279">
    <property type="entry name" value="HTH_11"/>
    <property type="match status" value="1"/>
</dbReference>
<evidence type="ECO:0000256" key="1">
    <source>
        <dbReference type="ARBA" id="ARBA00023015"/>
    </source>
</evidence>
<evidence type="ECO:0000259" key="6">
    <source>
        <dbReference type="PROSITE" id="PS51371"/>
    </source>
</evidence>
<evidence type="ECO:0000256" key="5">
    <source>
        <dbReference type="PROSITE-ProRule" id="PRU00703"/>
    </source>
</evidence>
<dbReference type="PROSITE" id="PS51371">
    <property type="entry name" value="CBS"/>
    <property type="match status" value="2"/>
</dbReference>
<dbReference type="PANTHER" id="PTHR43080">
    <property type="entry name" value="CBS DOMAIN-CONTAINING PROTEIN CBSX3, MITOCHONDRIAL"/>
    <property type="match status" value="1"/>
</dbReference>
<dbReference type="EMBL" id="VBWO01000001">
    <property type="protein sequence ID" value="TLF41807.1"/>
    <property type="molecule type" value="Genomic_DNA"/>
</dbReference>
<dbReference type="InterPro" id="IPR036390">
    <property type="entry name" value="WH_DNA-bd_sf"/>
</dbReference>
<name>A0A5R8LWW1_LACZE</name>
<evidence type="ECO:0000256" key="4">
    <source>
        <dbReference type="ARBA" id="ARBA00023163"/>
    </source>
</evidence>
<dbReference type="InterPro" id="IPR036388">
    <property type="entry name" value="WH-like_DNA-bd_sf"/>
</dbReference>
<gene>
    <name evidence="7" type="ORF">FEI15_00945</name>
</gene>
<dbReference type="SMART" id="SM00116">
    <property type="entry name" value="CBS"/>
    <property type="match status" value="2"/>
</dbReference>
<organism evidence="7 8">
    <name type="scientific">Lacticaseibacillus zeae</name>
    <name type="common">Lactobacillus zeae</name>
    <dbReference type="NCBI Taxonomy" id="57037"/>
    <lineage>
        <taxon>Bacteria</taxon>
        <taxon>Bacillati</taxon>
        <taxon>Bacillota</taxon>
        <taxon>Bacilli</taxon>
        <taxon>Lactobacillales</taxon>
        <taxon>Lactobacillaceae</taxon>
        <taxon>Lacticaseibacillus</taxon>
    </lineage>
</organism>
<protein>
    <submittedName>
        <fullName evidence="7">Helix-turn-helix transcriptional regulator</fullName>
    </submittedName>
</protein>
<dbReference type="InterPro" id="IPR013196">
    <property type="entry name" value="HTH_11"/>
</dbReference>
<sequence>MSQKCYTVDYKKEGAPTQLTKRQRKIVQLLKADSPMTGETLAAKLKISLATIRADLRLLTTIGILDARPKVGYAYQGASILPAGNETLFKTAIAKILLPPTEIKLTTSMEEAVTKLFIADVGSLYVLDDDGALVGLISRKDLLRASFTDRDTTLPASIVMTRMPNVVTVTADTTIMDASKLLLKHNVDSLPVVQNRGDTHVIGKITKNRIFKYLIETLAP</sequence>
<dbReference type="PANTHER" id="PTHR43080:SF2">
    <property type="entry name" value="CBS DOMAIN-CONTAINING PROTEIN"/>
    <property type="match status" value="1"/>
</dbReference>
<dbReference type="Proteomes" id="UP000309885">
    <property type="component" value="Unassembled WGS sequence"/>
</dbReference>
<dbReference type="GO" id="GO:0003700">
    <property type="term" value="F:DNA-binding transcription factor activity"/>
    <property type="evidence" value="ECO:0007669"/>
    <property type="project" value="InterPro"/>
</dbReference>
<dbReference type="SUPFAM" id="SSF46785">
    <property type="entry name" value="Winged helix' DNA-binding domain"/>
    <property type="match status" value="1"/>
</dbReference>
<evidence type="ECO:0000313" key="7">
    <source>
        <dbReference type="EMBL" id="TLF41807.1"/>
    </source>
</evidence>
<dbReference type="InterPro" id="IPR000644">
    <property type="entry name" value="CBS_dom"/>
</dbReference>
<dbReference type="Gene3D" id="3.10.580.10">
    <property type="entry name" value="CBS-domain"/>
    <property type="match status" value="1"/>
</dbReference>
<dbReference type="PROSITE" id="PS00894">
    <property type="entry name" value="HTH_DEOR_1"/>
    <property type="match status" value="1"/>
</dbReference>
<dbReference type="SUPFAM" id="SSF54631">
    <property type="entry name" value="CBS-domain pair"/>
    <property type="match status" value="1"/>
</dbReference>